<accession>A0ACB5TM77</accession>
<dbReference type="Proteomes" id="UP001165064">
    <property type="component" value="Unassembled WGS sequence"/>
</dbReference>
<dbReference type="EMBL" id="BSXS01007972">
    <property type="protein sequence ID" value="GME90994.1"/>
    <property type="molecule type" value="Genomic_DNA"/>
</dbReference>
<keyword evidence="2" id="KW-1185">Reference proteome</keyword>
<organism evidence="1 2">
    <name type="scientific">Ambrosiozyma monospora</name>
    <name type="common">Yeast</name>
    <name type="synonym">Endomycopsis monosporus</name>
    <dbReference type="NCBI Taxonomy" id="43982"/>
    <lineage>
        <taxon>Eukaryota</taxon>
        <taxon>Fungi</taxon>
        <taxon>Dikarya</taxon>
        <taxon>Ascomycota</taxon>
        <taxon>Saccharomycotina</taxon>
        <taxon>Pichiomycetes</taxon>
        <taxon>Pichiales</taxon>
        <taxon>Pichiaceae</taxon>
        <taxon>Ambrosiozyma</taxon>
    </lineage>
</organism>
<evidence type="ECO:0000313" key="1">
    <source>
        <dbReference type="EMBL" id="GME90994.1"/>
    </source>
</evidence>
<sequence>MTYPRDVACSAKEFSRRAQPDFKFSQIRLKFASDEFKRRKSSWWAGYSANFELSNKLWTSCDPRPTLLPANSH</sequence>
<reference evidence="1" key="1">
    <citation type="submission" date="2023-04" db="EMBL/GenBank/DDBJ databases">
        <title>Ambrosiozyma monospora NBRC 10751.</title>
        <authorList>
            <person name="Ichikawa N."/>
            <person name="Sato H."/>
            <person name="Tonouchi N."/>
        </authorList>
    </citation>
    <scope>NUCLEOTIDE SEQUENCE</scope>
    <source>
        <strain evidence="1">NBRC 10751</strain>
    </source>
</reference>
<evidence type="ECO:0000313" key="2">
    <source>
        <dbReference type="Proteomes" id="UP001165064"/>
    </source>
</evidence>
<comment type="caution">
    <text evidence="1">The sequence shown here is derived from an EMBL/GenBank/DDBJ whole genome shotgun (WGS) entry which is preliminary data.</text>
</comment>
<gene>
    <name evidence="1" type="ORF">Amon02_000881900</name>
</gene>
<protein>
    <submittedName>
        <fullName evidence="1">Unnamed protein product</fullName>
    </submittedName>
</protein>
<name>A0ACB5TM77_AMBMO</name>
<proteinExistence type="predicted"/>